<name>A0A8J2RY93_9CRUS</name>
<keyword evidence="2" id="KW-1185">Reference proteome</keyword>
<dbReference type="AlphaFoldDB" id="A0A8J2RY93"/>
<dbReference type="Proteomes" id="UP000789390">
    <property type="component" value="Unassembled WGS sequence"/>
</dbReference>
<evidence type="ECO:0000313" key="1">
    <source>
        <dbReference type="EMBL" id="CAH0107442.1"/>
    </source>
</evidence>
<dbReference type="EMBL" id="CAKKLH010000276">
    <property type="protein sequence ID" value="CAH0107442.1"/>
    <property type="molecule type" value="Genomic_DNA"/>
</dbReference>
<organism evidence="1 2">
    <name type="scientific">Daphnia galeata</name>
    <dbReference type="NCBI Taxonomy" id="27404"/>
    <lineage>
        <taxon>Eukaryota</taxon>
        <taxon>Metazoa</taxon>
        <taxon>Ecdysozoa</taxon>
        <taxon>Arthropoda</taxon>
        <taxon>Crustacea</taxon>
        <taxon>Branchiopoda</taxon>
        <taxon>Diplostraca</taxon>
        <taxon>Cladocera</taxon>
        <taxon>Anomopoda</taxon>
        <taxon>Daphniidae</taxon>
        <taxon>Daphnia</taxon>
    </lineage>
</organism>
<accession>A0A8J2RY93</accession>
<proteinExistence type="predicted"/>
<gene>
    <name evidence="1" type="ORF">DGAL_LOCUS10740</name>
</gene>
<protein>
    <submittedName>
        <fullName evidence="1">Uncharacterized protein</fullName>
    </submittedName>
</protein>
<reference evidence="1" key="1">
    <citation type="submission" date="2021-11" db="EMBL/GenBank/DDBJ databases">
        <authorList>
            <person name="Schell T."/>
        </authorList>
    </citation>
    <scope>NUCLEOTIDE SEQUENCE</scope>
    <source>
        <strain evidence="1">M5</strain>
    </source>
</reference>
<comment type="caution">
    <text evidence="1">The sequence shown here is derived from an EMBL/GenBank/DDBJ whole genome shotgun (WGS) entry which is preliminary data.</text>
</comment>
<evidence type="ECO:0000313" key="2">
    <source>
        <dbReference type="Proteomes" id="UP000789390"/>
    </source>
</evidence>
<sequence>MEWENEVHTDAQKMEIEEQQYRLWLEATVTTRPQWNGKMKREKGSEIKLFYIFFGDLSLQIEKHTLCDAIAARVKMPRNEDDTDRPVRTSTSRQTPLPAVLKVLENYQTLPVDHLDLRSTIILSSLSQITALDGKFSFVGVNMASNSERLKLRFRIILTQMDLKPYTDPITIFILHQDPQGFFIRRWPSRKPTNAPRSLAADAVRPSLIPKESTMVLEEEEHRMQVPVILETKAALAILEKL</sequence>